<dbReference type="GO" id="GO:0005509">
    <property type="term" value="F:calcium ion binding"/>
    <property type="evidence" value="ECO:0007669"/>
    <property type="project" value="InterPro"/>
</dbReference>
<dbReference type="InterPro" id="IPR018247">
    <property type="entry name" value="EF_Hand_1_Ca_BS"/>
</dbReference>
<keyword evidence="3" id="KW-0106">Calcium</keyword>
<dbReference type="CDD" id="cd00051">
    <property type="entry name" value="EFh"/>
    <property type="match status" value="1"/>
</dbReference>
<dbReference type="Proteomes" id="UP000626109">
    <property type="component" value="Unassembled WGS sequence"/>
</dbReference>
<evidence type="ECO:0000259" key="4">
    <source>
        <dbReference type="PROSITE" id="PS50222"/>
    </source>
</evidence>
<dbReference type="PROSITE" id="PS00018">
    <property type="entry name" value="EF_HAND_1"/>
    <property type="match status" value="1"/>
</dbReference>
<dbReference type="AlphaFoldDB" id="A0A813IW39"/>
<dbReference type="InterPro" id="IPR039647">
    <property type="entry name" value="EF_hand_pair_protein_CML-like"/>
</dbReference>
<evidence type="ECO:0000313" key="5">
    <source>
        <dbReference type="EMBL" id="CAE8659519.1"/>
    </source>
</evidence>
<evidence type="ECO:0000256" key="2">
    <source>
        <dbReference type="ARBA" id="ARBA00022737"/>
    </source>
</evidence>
<dbReference type="Gene3D" id="1.10.238.10">
    <property type="entry name" value="EF-hand"/>
    <property type="match status" value="2"/>
</dbReference>
<keyword evidence="1" id="KW-0479">Metal-binding</keyword>
<proteinExistence type="predicted"/>
<evidence type="ECO:0000313" key="6">
    <source>
        <dbReference type="Proteomes" id="UP000626109"/>
    </source>
</evidence>
<dbReference type="SMART" id="SM00054">
    <property type="entry name" value="EFh"/>
    <property type="match status" value="2"/>
</dbReference>
<name>A0A813IW39_POLGL</name>
<dbReference type="FunFam" id="1.10.238.10:FF:000001">
    <property type="entry name" value="Calmodulin 1"/>
    <property type="match status" value="1"/>
</dbReference>
<accession>A0A813IW39</accession>
<feature type="non-terminal residue" evidence="5">
    <location>
        <position position="102"/>
    </location>
</feature>
<dbReference type="SUPFAM" id="SSF47473">
    <property type="entry name" value="EF-hand"/>
    <property type="match status" value="1"/>
</dbReference>
<dbReference type="PROSITE" id="PS50222">
    <property type="entry name" value="EF_HAND_2"/>
    <property type="match status" value="2"/>
</dbReference>
<comment type="caution">
    <text evidence="5">The sequence shown here is derived from an EMBL/GenBank/DDBJ whole genome shotgun (WGS) entry which is preliminary data.</text>
</comment>
<evidence type="ECO:0000256" key="1">
    <source>
        <dbReference type="ARBA" id="ARBA00022723"/>
    </source>
</evidence>
<dbReference type="InterPro" id="IPR002048">
    <property type="entry name" value="EF_hand_dom"/>
</dbReference>
<evidence type="ECO:0000256" key="3">
    <source>
        <dbReference type="ARBA" id="ARBA00022837"/>
    </source>
</evidence>
<gene>
    <name evidence="5" type="ORF">PGLA2088_LOCUS13796</name>
</gene>
<dbReference type="InterPro" id="IPR011992">
    <property type="entry name" value="EF-hand-dom_pair"/>
</dbReference>
<keyword evidence="2" id="KW-0677">Repeat</keyword>
<organism evidence="5 6">
    <name type="scientific">Polarella glacialis</name>
    <name type="common">Dinoflagellate</name>
    <dbReference type="NCBI Taxonomy" id="89957"/>
    <lineage>
        <taxon>Eukaryota</taxon>
        <taxon>Sar</taxon>
        <taxon>Alveolata</taxon>
        <taxon>Dinophyceae</taxon>
        <taxon>Suessiales</taxon>
        <taxon>Suessiaceae</taxon>
        <taxon>Polarella</taxon>
    </lineage>
</organism>
<protein>
    <recommendedName>
        <fullName evidence="4">EF-hand domain-containing protein</fullName>
    </recommendedName>
</protein>
<sequence>VIKELNSGGDDAISYTDFLAATLDGIYCNKDGPCHSAFRVFDRDGDGYISKQELCDILREPSDSQAVAAMIQTADVNLDGFVDYQEFKMMVVKIATQKTRAF</sequence>
<feature type="domain" description="EF-hand" evidence="4">
    <location>
        <begin position="29"/>
        <end position="64"/>
    </location>
</feature>
<dbReference type="PANTHER" id="PTHR10891">
    <property type="entry name" value="EF-HAND CALCIUM-BINDING DOMAIN CONTAINING PROTEIN"/>
    <property type="match status" value="1"/>
</dbReference>
<dbReference type="Pfam" id="PF13499">
    <property type="entry name" value="EF-hand_7"/>
    <property type="match status" value="1"/>
</dbReference>
<reference evidence="5" key="1">
    <citation type="submission" date="2021-02" db="EMBL/GenBank/DDBJ databases">
        <authorList>
            <person name="Dougan E. K."/>
            <person name="Rhodes N."/>
            <person name="Thang M."/>
            <person name="Chan C."/>
        </authorList>
    </citation>
    <scope>NUCLEOTIDE SEQUENCE</scope>
</reference>
<dbReference type="EMBL" id="CAJNNW010016634">
    <property type="protein sequence ID" value="CAE8659519.1"/>
    <property type="molecule type" value="Genomic_DNA"/>
</dbReference>
<feature type="domain" description="EF-hand" evidence="4">
    <location>
        <begin position="67"/>
        <end position="97"/>
    </location>
</feature>